<accession>A0A8J3MC16</accession>
<organism evidence="2 3">
    <name type="scientific">Pseudodonghicola xiamenensis</name>
    <dbReference type="NCBI Taxonomy" id="337702"/>
    <lineage>
        <taxon>Bacteria</taxon>
        <taxon>Pseudomonadati</taxon>
        <taxon>Pseudomonadota</taxon>
        <taxon>Alphaproteobacteria</taxon>
        <taxon>Rhodobacterales</taxon>
        <taxon>Paracoccaceae</taxon>
        <taxon>Pseudodonghicola</taxon>
    </lineage>
</organism>
<dbReference type="InterPro" id="IPR036527">
    <property type="entry name" value="SCP2_sterol-bd_dom_sf"/>
</dbReference>
<comment type="caution">
    <text evidence="2">The sequence shown here is derived from an EMBL/GenBank/DDBJ whole genome shotgun (WGS) entry which is preliminary data.</text>
</comment>
<keyword evidence="3" id="KW-1185">Reference proteome</keyword>
<dbReference type="GO" id="GO:0005829">
    <property type="term" value="C:cytosol"/>
    <property type="evidence" value="ECO:0007669"/>
    <property type="project" value="TreeGrafter"/>
</dbReference>
<protein>
    <submittedName>
        <fullName evidence="2">Sterol-binding domain-containing protein</fullName>
    </submittedName>
</protein>
<evidence type="ECO:0000259" key="1">
    <source>
        <dbReference type="Pfam" id="PF02036"/>
    </source>
</evidence>
<dbReference type="Proteomes" id="UP000611500">
    <property type="component" value="Unassembled WGS sequence"/>
</dbReference>
<evidence type="ECO:0000313" key="3">
    <source>
        <dbReference type="Proteomes" id="UP000611500"/>
    </source>
</evidence>
<dbReference type="AlphaFoldDB" id="A0A8J3MC16"/>
<dbReference type="Gene3D" id="3.30.1050.10">
    <property type="entry name" value="SCP2 sterol-binding domain"/>
    <property type="match status" value="1"/>
</dbReference>
<sequence>MSDFLETAVAELNEKLASGFDGSAKLTITDLGAIMLDASGARIADEEADVTLSADSETLQAIVTGELNPTSAFMTGKLSIDGDMGLAMKLASALA</sequence>
<gene>
    <name evidence="2" type="ORF">GCM10010961_14910</name>
</gene>
<dbReference type="InterPro" id="IPR003033">
    <property type="entry name" value="SCP2_sterol-bd_dom"/>
</dbReference>
<dbReference type="SUPFAM" id="SSF55718">
    <property type="entry name" value="SCP-like"/>
    <property type="match status" value="1"/>
</dbReference>
<dbReference type="PANTHER" id="PTHR10094">
    <property type="entry name" value="STEROL CARRIER PROTEIN 2 SCP-2 FAMILY PROTEIN"/>
    <property type="match status" value="1"/>
</dbReference>
<proteinExistence type="predicted"/>
<dbReference type="RefSeq" id="WP_028092982.1">
    <property type="nucleotide sequence ID" value="NZ_BNAP01000004.1"/>
</dbReference>
<evidence type="ECO:0000313" key="2">
    <source>
        <dbReference type="EMBL" id="GHG86918.1"/>
    </source>
</evidence>
<dbReference type="EMBL" id="BNAP01000004">
    <property type="protein sequence ID" value="GHG86918.1"/>
    <property type="molecule type" value="Genomic_DNA"/>
</dbReference>
<dbReference type="PANTHER" id="PTHR10094:SF25">
    <property type="entry name" value="SCP2 STEROL-BINDING DOMAIN-CONTAINING PROTEIN 1"/>
    <property type="match status" value="1"/>
</dbReference>
<feature type="domain" description="SCP2" evidence="1">
    <location>
        <begin position="13"/>
        <end position="94"/>
    </location>
</feature>
<reference evidence="2" key="2">
    <citation type="submission" date="2020-09" db="EMBL/GenBank/DDBJ databases">
        <authorList>
            <person name="Sun Q."/>
            <person name="Zhou Y."/>
        </authorList>
    </citation>
    <scope>NUCLEOTIDE SEQUENCE</scope>
    <source>
        <strain evidence="2">CGMCC 1.7081</strain>
    </source>
</reference>
<dbReference type="Pfam" id="PF02036">
    <property type="entry name" value="SCP2"/>
    <property type="match status" value="1"/>
</dbReference>
<name>A0A8J3MC16_9RHOB</name>
<reference evidence="2" key="1">
    <citation type="journal article" date="2014" name="Int. J. Syst. Evol. Microbiol.">
        <title>Complete genome sequence of Corynebacterium casei LMG S-19264T (=DSM 44701T), isolated from a smear-ripened cheese.</title>
        <authorList>
            <consortium name="US DOE Joint Genome Institute (JGI-PGF)"/>
            <person name="Walter F."/>
            <person name="Albersmeier A."/>
            <person name="Kalinowski J."/>
            <person name="Ruckert C."/>
        </authorList>
    </citation>
    <scope>NUCLEOTIDE SEQUENCE</scope>
    <source>
        <strain evidence="2">CGMCC 1.7081</strain>
    </source>
</reference>